<dbReference type="EnsemblPlants" id="MELO3C015049.2.1">
    <property type="protein sequence ID" value="MELO3C015049.2.1"/>
    <property type="gene ID" value="MELO3C015049.2"/>
</dbReference>
<proteinExistence type="predicted"/>
<sequence>MELVVDLGHISLLSETNFSSSDDSMYTPSPTSPTESEIVKDSLGNMVMSDQDWSKQSKEEQDEKNTEEETFRKKLTKWLNENNLRLTSEFNSEFSPSCVNVVEPIKFVPPNLIFERENEDVIADEEQSTMGQIVSR</sequence>
<accession>A0A9I9D8U8</accession>
<feature type="compositionally biased region" description="Basic and acidic residues" evidence="1">
    <location>
        <begin position="52"/>
        <end position="70"/>
    </location>
</feature>
<dbReference type="AlphaFoldDB" id="A0A9I9D8U8"/>
<organism evidence="2">
    <name type="scientific">Cucumis melo</name>
    <name type="common">Muskmelon</name>
    <dbReference type="NCBI Taxonomy" id="3656"/>
    <lineage>
        <taxon>Eukaryota</taxon>
        <taxon>Viridiplantae</taxon>
        <taxon>Streptophyta</taxon>
        <taxon>Embryophyta</taxon>
        <taxon>Tracheophyta</taxon>
        <taxon>Spermatophyta</taxon>
        <taxon>Magnoliopsida</taxon>
        <taxon>eudicotyledons</taxon>
        <taxon>Gunneridae</taxon>
        <taxon>Pentapetalae</taxon>
        <taxon>rosids</taxon>
        <taxon>fabids</taxon>
        <taxon>Cucurbitales</taxon>
        <taxon>Cucurbitaceae</taxon>
        <taxon>Benincaseae</taxon>
        <taxon>Cucumis</taxon>
    </lineage>
</organism>
<feature type="compositionally biased region" description="Polar residues" evidence="1">
    <location>
        <begin position="17"/>
        <end position="35"/>
    </location>
</feature>
<protein>
    <submittedName>
        <fullName evidence="2">Uncharacterized protein</fullName>
    </submittedName>
</protein>
<reference evidence="2" key="1">
    <citation type="submission" date="2023-03" db="UniProtKB">
        <authorList>
            <consortium name="EnsemblPlants"/>
        </authorList>
    </citation>
    <scope>IDENTIFICATION</scope>
</reference>
<evidence type="ECO:0000313" key="2">
    <source>
        <dbReference type="EnsemblPlants" id="MELO3C015049.2.1"/>
    </source>
</evidence>
<evidence type="ECO:0000256" key="1">
    <source>
        <dbReference type="SAM" id="MobiDB-lite"/>
    </source>
</evidence>
<feature type="region of interest" description="Disordered" evidence="1">
    <location>
        <begin position="17"/>
        <end position="70"/>
    </location>
</feature>
<name>A0A9I9D8U8_CUCME</name>
<dbReference type="Gramene" id="MELO3C015049.2.1">
    <property type="protein sequence ID" value="MELO3C015049.2.1"/>
    <property type="gene ID" value="MELO3C015049.2"/>
</dbReference>